<sequence length="1252" mass="139434">MAVAGRGGRVASRLIQDWLAGRPVQAIQADGLADARNDEPRTECTPLRVFPPRPDAGPDHDLLIISSQSYDEAHDPEGLGRSLISCMCRYCRCHFAFHICPPDDNITHPQHHFRVDHAEWHNIDGLDAVQPQQQNPCLGQFRYTCTACGLTIHLEISLPRLKPEWIKKIMDETRVRESLRIAREKDPDRYADITAEKEAQLLTGALYTLNQYLKNIVEDDGTGPRKRISRRNKTFQVQFGLDCDPIFVYLGFELEHDINAGETYWLPPRLQPHDGKTPIGSKRAFYEDVRSEVQSLLDDKPPVDGQPVVKPVLSARDSLEKALRCDKGHRSVSTLPERRDEARHFATLGVPADADDALLKFAYNRQVDTDPDNAGSYLEALGYLAGRRSEDLQMFVFSHQEVLAKGHEWGKDAGAPPLPPDDREKPYSHFGLTRDCPEEPAYFIRVYRTYRDQSPAQKSDHRLALLEIAMDRDSEELRQEVFGNPMELAEACQFLSVDPQWPMDSIAMTAQTSASDSIPGRTALVLMALEAISASRPPDDPNRDAFEDVLAELRSSTQPPFLQAGSAIAHGQDSDVERPREVVDLDLPVGLVNLRNTCYLNSILQYFYSVNIVRDLAFNEELPVIEPTEENLRRILRITTSNRNGNTTTDSSEKDASLETGRAFVGYEFTRELSILFRELDATGDSSISPRQRLANAALLRAGTVVSVAKAVTASEATKPQQEPAGATSNVATVDTPMEDVDKCEVASTGSSQTLVDQPDSQSFIAVTAEGTDSLKEAFTAVNDPADPKACPAVDGTGDDIMRKSKLTIEELAVELDKPNVGSDQMDVDEVMGNAIEHLRAAFKISHAGSSDAMPDPIEKAFFSTFIDNRKKVGEKDWTRTKRSDRWVTAFPPRSGTQDLYDALSNSFDLESMSSNLLSFTTIERPAPHFHICIQRNDGQGKNANPIIIPETLYLDRFMHTEDTNSELSKKRRRYWDIKARLSQLRASEEREAGGQPQADGRASNSGAEVADLTTEEVDGYMVIGGRDAPASVLPALNTDSLDGRSGAGELTPNSDLQGLLAKYEIVPYEAPQTNAAGPTPNLDETSSFALPDLDEFWGGFTTEEKAEREALLAEWDGFFDEFRSVPYRLHAVVCHAGSTARAGHYWVWIHDFERDVWRKYNDTTVTVHPVEFVFEQLNTKGEPYYLAYVKADEVHNLVSVPRRKPQDPPPVPPRPPRAVPEASANESVNGHVMVSVEQVEDVEIQPPPYSW</sequence>
<organism evidence="9 10">
    <name type="scientific">Remersonia thermophila</name>
    <dbReference type="NCBI Taxonomy" id="72144"/>
    <lineage>
        <taxon>Eukaryota</taxon>
        <taxon>Fungi</taxon>
        <taxon>Dikarya</taxon>
        <taxon>Ascomycota</taxon>
        <taxon>Pezizomycotina</taxon>
        <taxon>Sordariomycetes</taxon>
        <taxon>Sordariomycetidae</taxon>
        <taxon>Sordariales</taxon>
        <taxon>Sordariales incertae sedis</taxon>
        <taxon>Remersonia</taxon>
    </lineage>
</organism>
<evidence type="ECO:0000256" key="7">
    <source>
        <dbReference type="SAM" id="MobiDB-lite"/>
    </source>
</evidence>
<proteinExistence type="predicted"/>
<feature type="compositionally biased region" description="Basic and acidic residues" evidence="7">
    <location>
        <begin position="33"/>
        <end position="42"/>
    </location>
</feature>
<feature type="compositionally biased region" description="Pro residues" evidence="7">
    <location>
        <begin position="1208"/>
        <end position="1219"/>
    </location>
</feature>
<keyword evidence="5" id="KW-0378">Hydrolase</keyword>
<evidence type="ECO:0000256" key="3">
    <source>
        <dbReference type="ARBA" id="ARBA00022670"/>
    </source>
</evidence>
<evidence type="ECO:0000256" key="6">
    <source>
        <dbReference type="ARBA" id="ARBA00022807"/>
    </source>
</evidence>
<dbReference type="InterPro" id="IPR038765">
    <property type="entry name" value="Papain-like_cys_pep_sf"/>
</dbReference>
<evidence type="ECO:0000256" key="5">
    <source>
        <dbReference type="ARBA" id="ARBA00022801"/>
    </source>
</evidence>
<dbReference type="InterPro" id="IPR018200">
    <property type="entry name" value="USP_CS"/>
</dbReference>
<keyword evidence="10" id="KW-1185">Reference proteome</keyword>
<gene>
    <name evidence="9" type="ORF">VTJ83DRAFT_3160</name>
</gene>
<dbReference type="EC" id="3.4.19.12" evidence="2"/>
<dbReference type="Pfam" id="PF13446">
    <property type="entry name" value="RPT"/>
    <property type="match status" value="2"/>
</dbReference>
<evidence type="ECO:0000256" key="1">
    <source>
        <dbReference type="ARBA" id="ARBA00000707"/>
    </source>
</evidence>
<dbReference type="InterPro" id="IPR044635">
    <property type="entry name" value="UBP14-like"/>
</dbReference>
<evidence type="ECO:0000256" key="2">
    <source>
        <dbReference type="ARBA" id="ARBA00012759"/>
    </source>
</evidence>
<keyword evidence="6" id="KW-0788">Thiol protease</keyword>
<comment type="caution">
    <text evidence="9">The sequence shown here is derived from an EMBL/GenBank/DDBJ whole genome shotgun (WGS) entry which is preliminary data.</text>
</comment>
<dbReference type="RefSeq" id="XP_070867038.1">
    <property type="nucleotide sequence ID" value="XM_071009508.1"/>
</dbReference>
<evidence type="ECO:0000259" key="8">
    <source>
        <dbReference type="PROSITE" id="PS50235"/>
    </source>
</evidence>
<dbReference type="PROSITE" id="PS50235">
    <property type="entry name" value="USP_3"/>
    <property type="match status" value="1"/>
</dbReference>
<dbReference type="InterPro" id="IPR001394">
    <property type="entry name" value="Peptidase_C19_UCH"/>
</dbReference>
<keyword evidence="4" id="KW-0833">Ubl conjugation pathway</keyword>
<dbReference type="PANTHER" id="PTHR43982:SF6">
    <property type="entry name" value="UBIQUITIN CARBOXYL-TERMINAL HYDROLASE 2-RELATED"/>
    <property type="match status" value="1"/>
</dbReference>
<name>A0ABR4DD91_9PEZI</name>
<dbReference type="InterPro" id="IPR025305">
    <property type="entry name" value="UCH_repeat_domain"/>
</dbReference>
<dbReference type="PROSITE" id="PS00973">
    <property type="entry name" value="USP_2"/>
    <property type="match status" value="1"/>
</dbReference>
<dbReference type="SUPFAM" id="SSF54001">
    <property type="entry name" value="Cysteine proteinases"/>
    <property type="match status" value="1"/>
</dbReference>
<reference evidence="9 10" key="1">
    <citation type="journal article" date="2024" name="Commun. Biol.">
        <title>Comparative genomic analysis of thermophilic fungi reveals convergent evolutionary adaptations and gene losses.</title>
        <authorList>
            <person name="Steindorff A.S."/>
            <person name="Aguilar-Pontes M.V."/>
            <person name="Robinson A.J."/>
            <person name="Andreopoulos B."/>
            <person name="LaButti K."/>
            <person name="Kuo A."/>
            <person name="Mondo S."/>
            <person name="Riley R."/>
            <person name="Otillar R."/>
            <person name="Haridas S."/>
            <person name="Lipzen A."/>
            <person name="Grimwood J."/>
            <person name="Schmutz J."/>
            <person name="Clum A."/>
            <person name="Reid I.D."/>
            <person name="Moisan M.C."/>
            <person name="Butler G."/>
            <person name="Nguyen T.T.M."/>
            <person name="Dewar K."/>
            <person name="Conant G."/>
            <person name="Drula E."/>
            <person name="Henrissat B."/>
            <person name="Hansel C."/>
            <person name="Singer S."/>
            <person name="Hutchinson M.I."/>
            <person name="de Vries R.P."/>
            <person name="Natvig D.O."/>
            <person name="Powell A.J."/>
            <person name="Tsang A."/>
            <person name="Grigoriev I.V."/>
        </authorList>
    </citation>
    <scope>NUCLEOTIDE SEQUENCE [LARGE SCALE GENOMIC DNA]</scope>
    <source>
        <strain evidence="9 10">ATCC 22073</strain>
    </source>
</reference>
<protein>
    <recommendedName>
        <fullName evidence="2">ubiquitinyl hydrolase 1</fullName>
        <ecNumber evidence="2">3.4.19.12</ecNumber>
    </recommendedName>
</protein>
<comment type="catalytic activity">
    <reaction evidence="1">
        <text>Thiol-dependent hydrolysis of ester, thioester, amide, peptide and isopeptide bonds formed by the C-terminal Gly of ubiquitin (a 76-residue protein attached to proteins as an intracellular targeting signal).</text>
        <dbReference type="EC" id="3.4.19.12"/>
    </reaction>
</comment>
<dbReference type="Gene3D" id="3.90.70.10">
    <property type="entry name" value="Cysteine proteinases"/>
    <property type="match status" value="2"/>
</dbReference>
<dbReference type="PANTHER" id="PTHR43982">
    <property type="entry name" value="UBIQUITIN CARBOXYL-TERMINAL HYDROLASE"/>
    <property type="match status" value="1"/>
</dbReference>
<feature type="region of interest" description="Disordered" evidence="7">
    <location>
        <begin position="986"/>
        <end position="1009"/>
    </location>
</feature>
<accession>A0ABR4DD91</accession>
<dbReference type="GeneID" id="98124152"/>
<feature type="region of interest" description="Disordered" evidence="7">
    <location>
        <begin position="30"/>
        <end position="51"/>
    </location>
</feature>
<evidence type="ECO:0000256" key="4">
    <source>
        <dbReference type="ARBA" id="ARBA00022786"/>
    </source>
</evidence>
<dbReference type="Pfam" id="PF00443">
    <property type="entry name" value="UCH"/>
    <property type="match status" value="1"/>
</dbReference>
<evidence type="ECO:0000313" key="9">
    <source>
        <dbReference type="EMBL" id="KAL2268314.1"/>
    </source>
</evidence>
<keyword evidence="3" id="KW-0645">Protease</keyword>
<dbReference type="Proteomes" id="UP001600064">
    <property type="component" value="Unassembled WGS sequence"/>
</dbReference>
<dbReference type="EMBL" id="JAZGUE010000003">
    <property type="protein sequence ID" value="KAL2268314.1"/>
    <property type="molecule type" value="Genomic_DNA"/>
</dbReference>
<dbReference type="InterPro" id="IPR028889">
    <property type="entry name" value="USP"/>
</dbReference>
<feature type="domain" description="USP" evidence="8">
    <location>
        <begin position="589"/>
        <end position="1192"/>
    </location>
</feature>
<feature type="region of interest" description="Disordered" evidence="7">
    <location>
        <begin position="1201"/>
        <end position="1228"/>
    </location>
</feature>
<evidence type="ECO:0000313" key="10">
    <source>
        <dbReference type="Proteomes" id="UP001600064"/>
    </source>
</evidence>